<dbReference type="SUPFAM" id="SSF52374">
    <property type="entry name" value="Nucleotidylyl transferase"/>
    <property type="match status" value="1"/>
</dbReference>
<accession>A0A0K0XYH2</accession>
<proteinExistence type="inferred from homology"/>
<evidence type="ECO:0000313" key="17">
    <source>
        <dbReference type="Proteomes" id="UP000066624"/>
    </source>
</evidence>
<dbReference type="GO" id="GO:0009398">
    <property type="term" value="P:FMN biosynthetic process"/>
    <property type="evidence" value="ECO:0007669"/>
    <property type="project" value="UniProtKB-UniRule"/>
</dbReference>
<comment type="catalytic activity">
    <reaction evidence="13 15">
        <text>riboflavin + ATP = FMN + ADP + H(+)</text>
        <dbReference type="Rhea" id="RHEA:14357"/>
        <dbReference type="ChEBI" id="CHEBI:15378"/>
        <dbReference type="ChEBI" id="CHEBI:30616"/>
        <dbReference type="ChEBI" id="CHEBI:57986"/>
        <dbReference type="ChEBI" id="CHEBI:58210"/>
        <dbReference type="ChEBI" id="CHEBI:456216"/>
        <dbReference type="EC" id="2.7.1.26"/>
    </reaction>
</comment>
<dbReference type="GO" id="GO:0006747">
    <property type="term" value="P:FAD biosynthetic process"/>
    <property type="evidence" value="ECO:0007669"/>
    <property type="project" value="UniProtKB-UniRule"/>
</dbReference>
<comment type="pathway">
    <text evidence="3 15">Cofactor biosynthesis; FMN biosynthesis; FMN from riboflavin (ATP route): step 1/1.</text>
</comment>
<evidence type="ECO:0000313" key="16">
    <source>
        <dbReference type="EMBL" id="AKS42681.1"/>
    </source>
</evidence>
<keyword evidence="8 15" id="KW-0547">Nucleotide-binding</keyword>
<keyword evidence="9 15" id="KW-0418">Kinase</keyword>
<evidence type="ECO:0000256" key="11">
    <source>
        <dbReference type="ARBA" id="ARBA00022840"/>
    </source>
</evidence>
<dbReference type="InterPro" id="IPR014729">
    <property type="entry name" value="Rossmann-like_a/b/a_fold"/>
</dbReference>
<comment type="similarity">
    <text evidence="15">Belongs to the ribF family.</text>
</comment>
<dbReference type="STRING" id="1579979.WM2015_2318"/>
<keyword evidence="6 15" id="KW-0808">Transferase</keyword>
<evidence type="ECO:0000256" key="9">
    <source>
        <dbReference type="ARBA" id="ARBA00022777"/>
    </source>
</evidence>
<dbReference type="PANTHER" id="PTHR22749:SF6">
    <property type="entry name" value="RIBOFLAVIN KINASE"/>
    <property type="match status" value="1"/>
</dbReference>
<comment type="function">
    <text evidence="1">Catalyzes the phosphorylation of riboflavin to FMN followed by the adenylation of FMN to FAD.</text>
</comment>
<dbReference type="SMART" id="SM00904">
    <property type="entry name" value="Flavokinase"/>
    <property type="match status" value="1"/>
</dbReference>
<keyword evidence="7 15" id="KW-0548">Nucleotidyltransferase</keyword>
<dbReference type="KEGG" id="wma:WM2015_2318"/>
<dbReference type="NCBIfam" id="TIGR00083">
    <property type="entry name" value="ribF"/>
    <property type="match status" value="1"/>
</dbReference>
<dbReference type="Proteomes" id="UP000066624">
    <property type="component" value="Chromosome"/>
</dbReference>
<dbReference type="InterPro" id="IPR015864">
    <property type="entry name" value="FAD_synthase"/>
</dbReference>
<dbReference type="EC" id="2.7.1.26" evidence="15"/>
<dbReference type="PIRSF" id="PIRSF004491">
    <property type="entry name" value="FAD_Synth"/>
    <property type="match status" value="1"/>
</dbReference>
<keyword evidence="12" id="KW-0511">Multifunctional enzyme</keyword>
<evidence type="ECO:0000256" key="13">
    <source>
        <dbReference type="ARBA" id="ARBA00047880"/>
    </source>
</evidence>
<name>A0A0K0XYH2_9GAMM</name>
<evidence type="ECO:0000256" key="15">
    <source>
        <dbReference type="PIRNR" id="PIRNR004491"/>
    </source>
</evidence>
<dbReference type="GO" id="GO:0009231">
    <property type="term" value="P:riboflavin biosynthetic process"/>
    <property type="evidence" value="ECO:0007669"/>
    <property type="project" value="InterPro"/>
</dbReference>
<dbReference type="EC" id="2.7.7.2" evidence="15"/>
<dbReference type="AlphaFoldDB" id="A0A0K0XYH2"/>
<dbReference type="InterPro" id="IPR015865">
    <property type="entry name" value="Riboflavin_kinase_bac/euk"/>
</dbReference>
<comment type="catalytic activity">
    <reaction evidence="14 15">
        <text>FMN + ATP + H(+) = FAD + diphosphate</text>
        <dbReference type="Rhea" id="RHEA:17237"/>
        <dbReference type="ChEBI" id="CHEBI:15378"/>
        <dbReference type="ChEBI" id="CHEBI:30616"/>
        <dbReference type="ChEBI" id="CHEBI:33019"/>
        <dbReference type="ChEBI" id="CHEBI:57692"/>
        <dbReference type="ChEBI" id="CHEBI:58210"/>
        <dbReference type="EC" id="2.7.7.2"/>
    </reaction>
</comment>
<dbReference type="Gene3D" id="3.40.50.620">
    <property type="entry name" value="HUPs"/>
    <property type="match status" value="1"/>
</dbReference>
<sequence>MRLIRDTSPARAPSAATALAIGNFDGLHRGHQALIRRVCARSDELVPSLMCFEPLPISLFRPEDPISRIYSVRDRLVLCRGFGLDRVYMMRFDRAFAALSAEAFVERIVVDLARARHVVVGDDFRFGARAAGDVELLETLGARLGFEVSVIGAVELEAERVSSTALRQALDRGEMSRVRALLGRSYSLSGRVLRGRQLGRTLGYPTVNLRPPLPPAARGIFAVRVSGAGLDRHPGVASLGQRPTVDGKGWLLEAHLFDYDGDLYGRHLSIELVEYLRPEEKFESLPAMCAQMDDDAARARALLQP</sequence>
<evidence type="ECO:0000256" key="6">
    <source>
        <dbReference type="ARBA" id="ARBA00022679"/>
    </source>
</evidence>
<dbReference type="Pfam" id="PF01687">
    <property type="entry name" value="Flavokinase"/>
    <property type="match status" value="1"/>
</dbReference>
<keyword evidence="11 15" id="KW-0067">ATP-binding</keyword>
<dbReference type="FunFam" id="3.40.50.620:FF:000021">
    <property type="entry name" value="Riboflavin biosynthesis protein"/>
    <property type="match status" value="1"/>
</dbReference>
<gene>
    <name evidence="16" type="ORF">WM2015_2318</name>
</gene>
<comment type="pathway">
    <text evidence="2 15">Cofactor biosynthesis; FAD biosynthesis; FAD from FMN: step 1/1.</text>
</comment>
<dbReference type="GO" id="GO:0003919">
    <property type="term" value="F:FMN adenylyltransferase activity"/>
    <property type="evidence" value="ECO:0007669"/>
    <property type="project" value="UniProtKB-UniRule"/>
</dbReference>
<dbReference type="CDD" id="cd02064">
    <property type="entry name" value="FAD_synthetase_N"/>
    <property type="match status" value="1"/>
</dbReference>
<evidence type="ECO:0000256" key="1">
    <source>
        <dbReference type="ARBA" id="ARBA00002121"/>
    </source>
</evidence>
<dbReference type="RefSeq" id="WP_049726225.1">
    <property type="nucleotide sequence ID" value="NZ_CP012154.1"/>
</dbReference>
<dbReference type="PATRIC" id="fig|1579979.3.peg.2368"/>
<protein>
    <recommendedName>
        <fullName evidence="15">Riboflavin biosynthesis protein</fullName>
    </recommendedName>
    <domain>
        <recommendedName>
            <fullName evidence="15">Riboflavin kinase</fullName>
            <ecNumber evidence="15">2.7.1.26</ecNumber>
        </recommendedName>
        <alternativeName>
            <fullName evidence="15">Flavokinase</fullName>
        </alternativeName>
    </domain>
    <domain>
        <recommendedName>
            <fullName evidence="15">FMN adenylyltransferase</fullName>
            <ecNumber evidence="15">2.7.7.2</ecNumber>
        </recommendedName>
        <alternativeName>
            <fullName evidence="15">FAD pyrophosphorylase</fullName>
        </alternativeName>
        <alternativeName>
            <fullName evidence="15">FAD synthase</fullName>
        </alternativeName>
    </domain>
</protein>
<dbReference type="OrthoDB" id="9803667at2"/>
<evidence type="ECO:0000256" key="2">
    <source>
        <dbReference type="ARBA" id="ARBA00004726"/>
    </source>
</evidence>
<dbReference type="GO" id="GO:0005524">
    <property type="term" value="F:ATP binding"/>
    <property type="evidence" value="ECO:0007669"/>
    <property type="project" value="UniProtKB-UniRule"/>
</dbReference>
<dbReference type="Pfam" id="PF06574">
    <property type="entry name" value="FAD_syn"/>
    <property type="match status" value="1"/>
</dbReference>
<evidence type="ECO:0000256" key="5">
    <source>
        <dbReference type="ARBA" id="ARBA00022643"/>
    </source>
</evidence>
<evidence type="ECO:0000256" key="8">
    <source>
        <dbReference type="ARBA" id="ARBA00022741"/>
    </source>
</evidence>
<keyword evidence="17" id="KW-1185">Reference proteome</keyword>
<dbReference type="PANTHER" id="PTHR22749">
    <property type="entry name" value="RIBOFLAVIN KINASE/FMN ADENYLYLTRANSFERASE"/>
    <property type="match status" value="1"/>
</dbReference>
<evidence type="ECO:0000256" key="10">
    <source>
        <dbReference type="ARBA" id="ARBA00022827"/>
    </source>
</evidence>
<dbReference type="EMBL" id="CP012154">
    <property type="protein sequence ID" value="AKS42681.1"/>
    <property type="molecule type" value="Genomic_DNA"/>
</dbReference>
<keyword evidence="4 15" id="KW-0285">Flavoprotein</keyword>
<dbReference type="GO" id="GO:0008531">
    <property type="term" value="F:riboflavin kinase activity"/>
    <property type="evidence" value="ECO:0007669"/>
    <property type="project" value="UniProtKB-UniRule"/>
</dbReference>
<dbReference type="UniPathway" id="UPA00277">
    <property type="reaction ID" value="UER00407"/>
</dbReference>
<organism evidence="16 17">
    <name type="scientific">Wenzhouxiangella marina</name>
    <dbReference type="NCBI Taxonomy" id="1579979"/>
    <lineage>
        <taxon>Bacteria</taxon>
        <taxon>Pseudomonadati</taxon>
        <taxon>Pseudomonadota</taxon>
        <taxon>Gammaproteobacteria</taxon>
        <taxon>Chromatiales</taxon>
        <taxon>Wenzhouxiangellaceae</taxon>
        <taxon>Wenzhouxiangella</taxon>
    </lineage>
</organism>
<dbReference type="SUPFAM" id="SSF82114">
    <property type="entry name" value="Riboflavin kinase-like"/>
    <property type="match status" value="1"/>
</dbReference>
<evidence type="ECO:0000256" key="12">
    <source>
        <dbReference type="ARBA" id="ARBA00023268"/>
    </source>
</evidence>
<keyword evidence="10 15" id="KW-0274">FAD</keyword>
<dbReference type="UniPathway" id="UPA00276">
    <property type="reaction ID" value="UER00406"/>
</dbReference>
<dbReference type="InterPro" id="IPR002606">
    <property type="entry name" value="Riboflavin_kinase_bac"/>
</dbReference>
<evidence type="ECO:0000256" key="3">
    <source>
        <dbReference type="ARBA" id="ARBA00005201"/>
    </source>
</evidence>
<dbReference type="NCBIfam" id="NF004159">
    <property type="entry name" value="PRK05627.1-2"/>
    <property type="match status" value="1"/>
</dbReference>
<evidence type="ECO:0000256" key="4">
    <source>
        <dbReference type="ARBA" id="ARBA00022630"/>
    </source>
</evidence>
<dbReference type="InterPro" id="IPR023468">
    <property type="entry name" value="Riboflavin_kinase"/>
</dbReference>
<evidence type="ECO:0000256" key="14">
    <source>
        <dbReference type="ARBA" id="ARBA00049494"/>
    </source>
</evidence>
<dbReference type="InterPro" id="IPR023465">
    <property type="entry name" value="Riboflavin_kinase_dom_sf"/>
</dbReference>
<evidence type="ECO:0000256" key="7">
    <source>
        <dbReference type="ARBA" id="ARBA00022695"/>
    </source>
</evidence>
<keyword evidence="5 15" id="KW-0288">FMN</keyword>
<dbReference type="NCBIfam" id="NF004160">
    <property type="entry name" value="PRK05627.1-3"/>
    <property type="match status" value="1"/>
</dbReference>
<dbReference type="Gene3D" id="2.40.30.30">
    <property type="entry name" value="Riboflavin kinase-like"/>
    <property type="match status" value="1"/>
</dbReference>
<reference evidence="16 17" key="1">
    <citation type="submission" date="2015-07" db="EMBL/GenBank/DDBJ databases">
        <authorList>
            <person name="Noorani M."/>
        </authorList>
    </citation>
    <scope>NUCLEOTIDE SEQUENCE [LARGE SCALE GENOMIC DNA]</scope>
    <source>
        <strain evidence="16 17">KCTC 42284</strain>
    </source>
</reference>